<evidence type="ECO:0000256" key="9">
    <source>
        <dbReference type="ARBA" id="ARBA00023204"/>
    </source>
</evidence>
<keyword evidence="9" id="KW-0234">DNA repair</keyword>
<evidence type="ECO:0000256" key="3">
    <source>
        <dbReference type="ARBA" id="ARBA00022763"/>
    </source>
</evidence>
<dbReference type="PANTHER" id="PTHR11070:SF2">
    <property type="entry name" value="ATP-DEPENDENT DNA HELICASE SRS2"/>
    <property type="match status" value="1"/>
</dbReference>
<dbReference type="Gene3D" id="1.10.486.10">
    <property type="entry name" value="PCRA, domain 4"/>
    <property type="match status" value="1"/>
</dbReference>
<dbReference type="InterPro" id="IPR038726">
    <property type="entry name" value="PDDEXK_AddAB-type"/>
</dbReference>
<dbReference type="GO" id="GO:0004527">
    <property type="term" value="F:exonuclease activity"/>
    <property type="evidence" value="ECO:0007669"/>
    <property type="project" value="UniProtKB-KW"/>
</dbReference>
<keyword evidence="8" id="KW-0238">DNA-binding</keyword>
<dbReference type="InterPro" id="IPR011604">
    <property type="entry name" value="PDDEXK-like_dom_sf"/>
</dbReference>
<evidence type="ECO:0000256" key="2">
    <source>
        <dbReference type="ARBA" id="ARBA00022741"/>
    </source>
</evidence>
<evidence type="ECO:0000313" key="11">
    <source>
        <dbReference type="EMBL" id="KFI89160.1"/>
    </source>
</evidence>
<dbReference type="PROSITE" id="PS51217">
    <property type="entry name" value="UVRD_HELICASE_CTER"/>
    <property type="match status" value="1"/>
</dbReference>
<proteinExistence type="predicted"/>
<reference evidence="11 12" key="1">
    <citation type="submission" date="2014-03" db="EMBL/GenBank/DDBJ databases">
        <title>Genomics of Bifidobacteria.</title>
        <authorList>
            <person name="Ventura M."/>
            <person name="Milani C."/>
            <person name="Lugli G.A."/>
        </authorList>
    </citation>
    <scope>NUCLEOTIDE SEQUENCE [LARGE SCALE GENOMIC DNA]</scope>
    <source>
        <strain evidence="11 12">LMG 14934</strain>
    </source>
</reference>
<evidence type="ECO:0000313" key="12">
    <source>
        <dbReference type="Proteomes" id="UP000029040"/>
    </source>
</evidence>
<dbReference type="InterPro" id="IPR000212">
    <property type="entry name" value="DNA_helicase_UvrD/REP"/>
</dbReference>
<name>A0A087D0W0_9BIFI</name>
<keyword evidence="7" id="KW-0067">ATP-binding</keyword>
<organism evidence="11 12">
    <name type="scientific">Bifidobacterium pullorum subsp. saeculare DSM 6531 = LMG 14934</name>
    <dbReference type="NCBI Taxonomy" id="1437611"/>
    <lineage>
        <taxon>Bacteria</taxon>
        <taxon>Bacillati</taxon>
        <taxon>Actinomycetota</taxon>
        <taxon>Actinomycetes</taxon>
        <taxon>Bifidobacteriales</taxon>
        <taxon>Bifidobacteriaceae</taxon>
        <taxon>Bifidobacterium</taxon>
    </lineage>
</organism>
<keyword evidence="6" id="KW-0269">Exonuclease</keyword>
<dbReference type="GO" id="GO:0005524">
    <property type="term" value="F:ATP binding"/>
    <property type="evidence" value="ECO:0007669"/>
    <property type="project" value="UniProtKB-KW"/>
</dbReference>
<dbReference type="PANTHER" id="PTHR11070">
    <property type="entry name" value="UVRD / RECB / PCRA DNA HELICASE FAMILY MEMBER"/>
    <property type="match status" value="1"/>
</dbReference>
<dbReference type="Gene3D" id="3.40.50.300">
    <property type="entry name" value="P-loop containing nucleotide triphosphate hydrolases"/>
    <property type="match status" value="3"/>
</dbReference>
<gene>
    <name evidence="11" type="ORF">BSAE_0625</name>
</gene>
<accession>A0A087D0W0</accession>
<dbReference type="SUPFAM" id="SSF52540">
    <property type="entry name" value="P-loop containing nucleoside triphosphate hydrolases"/>
    <property type="match status" value="1"/>
</dbReference>
<evidence type="ECO:0000259" key="10">
    <source>
        <dbReference type="PROSITE" id="PS51217"/>
    </source>
</evidence>
<protein>
    <submittedName>
        <fullName evidence="11">ATP-dependent DNA helicase, UvrD/REP family</fullName>
    </submittedName>
</protein>
<dbReference type="GO" id="GO:0003677">
    <property type="term" value="F:DNA binding"/>
    <property type="evidence" value="ECO:0007669"/>
    <property type="project" value="UniProtKB-KW"/>
</dbReference>
<dbReference type="Gene3D" id="3.90.320.10">
    <property type="match status" value="1"/>
</dbReference>
<evidence type="ECO:0000256" key="8">
    <source>
        <dbReference type="ARBA" id="ARBA00023125"/>
    </source>
</evidence>
<keyword evidence="1" id="KW-0540">Nuclease</keyword>
<dbReference type="GO" id="GO:0000725">
    <property type="term" value="P:recombinational repair"/>
    <property type="evidence" value="ECO:0007669"/>
    <property type="project" value="TreeGrafter"/>
</dbReference>
<comment type="caution">
    <text evidence="11">The sequence shown here is derived from an EMBL/GenBank/DDBJ whole genome shotgun (WGS) entry which is preliminary data.</text>
</comment>
<feature type="domain" description="UvrD-like helicase C-terminal" evidence="10">
    <location>
        <begin position="380"/>
        <end position="773"/>
    </location>
</feature>
<evidence type="ECO:0000256" key="5">
    <source>
        <dbReference type="ARBA" id="ARBA00022806"/>
    </source>
</evidence>
<evidence type="ECO:0000256" key="4">
    <source>
        <dbReference type="ARBA" id="ARBA00022801"/>
    </source>
</evidence>
<sequence length="1371" mass="149396">MTGMQELWQTFDAVLGGGEASALLVVGPPRCGKTEFAFEALMRALERNHGGGAMMTVSGRVTADRLGDRAIRRMGASMKARPVTTLSALAFAVIADARRYEDLPAPRLLNGAEQDALLRRVVAAHLDHAEAGNLCDTCVLLREYFADDRWTDTVAPAREQSGGATTMAMFERGVSSSFVDQLRDMLARINELGASFAHEREYVGEAAGTGRNADRTAVQWRLAFALRREYVRAIEHTYPGEYRLDASRLLVEAAAVLRRVQVEEVRLQPETVPSVLVVDDFHDATLAGLRFLEALSAAGVRLVLVGNPDEAVQTFRGSYPEYLMGCAVRGPLHAALHRIPVSDTPADAAAPTYRDLLASRISLSIPSPEPDDTPMPQRPGKLPRYAGSLPIRRLDAPGANVDAGLGASPLEDGTVSTALYKSPREEMDDVVWRMKRLHLDQGIAWNDMAIIAHDNATVRSFGERLRRDGVPVRYSSVTRPLKDEPFVQGLFALIELALLRRRGIDAVDLPLAALSSYVRARVATLMACPLVSVGTQTAEGAPARLAPVESAMAALESLDAVVRESEGAVGTDGQRHLAALIESWERYRDAVNEHRQAARRAVPVNVDDGILAGESADDELPFGQRAMYLMLAFDDPKAPATPVLDSLGAILGRDPQAVAFRRMWDMVGRVADGMGRLSNREAQYTLALAWNETGVAGAWQRAALRNDVAGRAANDRLDVAMRLFQFAADGSAGEDIVAFMDQVRSMQIEADSLAHVGPIEQAVTLTTPAGAAGNHWRHVWLPAVQQDVWPNLAERATLFGGEDLADLMLHGHLGDADPTHCDARLAAVLSSEKKNLLVAVTRADETLTISATWNEDCTPSDFLYGYLPERFIRQRDEAVFARPGGEAVHDGDTISHSGLDADPRGLVTAARITLACHGADSPEGRDAASALALLAEHGVRAADPRQWYFVDLPHDGATGGEAEARAEARDGRHIVTLSPSSVDGIWSCPVCWLLERRCSGPQSGGVHAGFGTIVHEVAQRGSEERLDMPGTVAAEGTESRIAAVTERLMAIYRSLRRDPQGIDSPTDRYDAMKLDRSAETMLTNIASYFVNGCDAAYPFRNAQYMSVGALERAECEVEFTARFDIDDMLAAYNAIPGIEPMTSGELLAVMGTLVGGWPEGMCDDLTIRLSGRIDRLEHRRYGDGREAVRLIDYKTGRKYGTAQIFNDLQLVCYQLGLAFPEDRGCVGPSPRMPYIAQSGLFFVREDDGPSRSFEVESLHQPALLRNGAWNMEPFAGRYHYKDPKYLEIPELPETPPAGVRAAAWNQIIRLRGTQTLWALTMAARVFYAAAASRSSLLIAHPTPDHVKRCRMTTSCPACAGELNTVYETRQA</sequence>
<keyword evidence="5 11" id="KW-0347">Helicase</keyword>
<dbReference type="Proteomes" id="UP000029040">
    <property type="component" value="Unassembled WGS sequence"/>
</dbReference>
<dbReference type="InterPro" id="IPR027417">
    <property type="entry name" value="P-loop_NTPase"/>
</dbReference>
<keyword evidence="4" id="KW-0378">Hydrolase</keyword>
<keyword evidence="3" id="KW-0227">DNA damage</keyword>
<dbReference type="InterPro" id="IPR014017">
    <property type="entry name" value="DNA_helicase_UvrD-like_C"/>
</dbReference>
<dbReference type="GO" id="GO:0043138">
    <property type="term" value="F:3'-5' DNA helicase activity"/>
    <property type="evidence" value="ECO:0007669"/>
    <property type="project" value="TreeGrafter"/>
</dbReference>
<evidence type="ECO:0000256" key="1">
    <source>
        <dbReference type="ARBA" id="ARBA00022722"/>
    </source>
</evidence>
<dbReference type="EMBL" id="JGZM01000001">
    <property type="protein sequence ID" value="KFI89160.1"/>
    <property type="molecule type" value="Genomic_DNA"/>
</dbReference>
<evidence type="ECO:0000256" key="6">
    <source>
        <dbReference type="ARBA" id="ARBA00022839"/>
    </source>
</evidence>
<evidence type="ECO:0000256" key="7">
    <source>
        <dbReference type="ARBA" id="ARBA00022840"/>
    </source>
</evidence>
<keyword evidence="2" id="KW-0547">Nucleotide-binding</keyword>
<dbReference type="Pfam" id="PF12705">
    <property type="entry name" value="PDDEXK_1"/>
    <property type="match status" value="1"/>
</dbReference>